<comment type="caution">
    <text evidence="2">The sequence shown here is derived from an EMBL/GenBank/DDBJ whole genome shotgun (WGS) entry which is preliminary data.</text>
</comment>
<proteinExistence type="predicted"/>
<organism evidence="2 3">
    <name type="scientific">Ensete ventricosum</name>
    <name type="common">Abyssinian banana</name>
    <name type="synonym">Musa ensete</name>
    <dbReference type="NCBI Taxonomy" id="4639"/>
    <lineage>
        <taxon>Eukaryota</taxon>
        <taxon>Viridiplantae</taxon>
        <taxon>Streptophyta</taxon>
        <taxon>Embryophyta</taxon>
        <taxon>Tracheophyta</taxon>
        <taxon>Spermatophyta</taxon>
        <taxon>Magnoliopsida</taxon>
        <taxon>Liliopsida</taxon>
        <taxon>Zingiberales</taxon>
        <taxon>Musaceae</taxon>
        <taxon>Ensete</taxon>
    </lineage>
</organism>
<name>A0A427AEM9_ENSVE</name>
<dbReference type="Proteomes" id="UP000287651">
    <property type="component" value="Unassembled WGS sequence"/>
</dbReference>
<dbReference type="EMBL" id="AMZH03002719">
    <property type="protein sequence ID" value="RRT74636.1"/>
    <property type="molecule type" value="Genomic_DNA"/>
</dbReference>
<feature type="region of interest" description="Disordered" evidence="1">
    <location>
        <begin position="16"/>
        <end position="49"/>
    </location>
</feature>
<evidence type="ECO:0000313" key="2">
    <source>
        <dbReference type="EMBL" id="RRT74636.1"/>
    </source>
</evidence>
<accession>A0A427AEM9</accession>
<reference evidence="2 3" key="1">
    <citation type="journal article" date="2014" name="Agronomy (Basel)">
        <title>A Draft Genome Sequence for Ensete ventricosum, the Drought-Tolerant Tree Against Hunger.</title>
        <authorList>
            <person name="Harrison J."/>
            <person name="Moore K.A."/>
            <person name="Paszkiewicz K."/>
            <person name="Jones T."/>
            <person name="Grant M."/>
            <person name="Ambacheew D."/>
            <person name="Muzemil S."/>
            <person name="Studholme D.J."/>
        </authorList>
    </citation>
    <scope>NUCLEOTIDE SEQUENCE [LARGE SCALE GENOMIC DNA]</scope>
</reference>
<evidence type="ECO:0000256" key="1">
    <source>
        <dbReference type="SAM" id="MobiDB-lite"/>
    </source>
</evidence>
<protein>
    <submittedName>
        <fullName evidence="2">Uncharacterized protein</fullName>
    </submittedName>
</protein>
<sequence length="168" mass="18836">MHGGCRRLLRLPLLHPTVVRPPPPPPPPRYVRRQPRTPDARRGPSDEARVPACLRTSSVHRMCLSFPGYEVPLRQWSFTSVLVTTPCCMARTSRKRMHACVARGLVTYRDATLSLVHSQLSLQLALVRERWERGGVAKANFSVSCLRMSHNESLVTTSACTDVPTITK</sequence>
<feature type="compositionally biased region" description="Pro residues" evidence="1">
    <location>
        <begin position="19"/>
        <end position="29"/>
    </location>
</feature>
<dbReference type="AlphaFoldDB" id="A0A427AEM9"/>
<feature type="compositionally biased region" description="Basic and acidic residues" evidence="1">
    <location>
        <begin position="36"/>
        <end position="49"/>
    </location>
</feature>
<gene>
    <name evidence="2" type="ORF">B296_00009484</name>
</gene>
<evidence type="ECO:0000313" key="3">
    <source>
        <dbReference type="Proteomes" id="UP000287651"/>
    </source>
</evidence>